<accession>A0A915E5Q7</accession>
<evidence type="ECO:0000313" key="3">
    <source>
        <dbReference type="WBParaSite" id="jg26768"/>
    </source>
</evidence>
<reference evidence="3" key="1">
    <citation type="submission" date="2022-11" db="UniProtKB">
        <authorList>
            <consortium name="WormBaseParasite"/>
        </authorList>
    </citation>
    <scope>IDENTIFICATION</scope>
</reference>
<proteinExistence type="predicted"/>
<dbReference type="PANTHER" id="PTHR20948">
    <property type="entry name" value="TRANSMEMBRANE PROTEIN 164"/>
    <property type="match status" value="1"/>
</dbReference>
<evidence type="ECO:0000313" key="2">
    <source>
        <dbReference type="Proteomes" id="UP000887574"/>
    </source>
</evidence>
<organism evidence="2 3">
    <name type="scientific">Ditylenchus dipsaci</name>
    <dbReference type="NCBI Taxonomy" id="166011"/>
    <lineage>
        <taxon>Eukaryota</taxon>
        <taxon>Metazoa</taxon>
        <taxon>Ecdysozoa</taxon>
        <taxon>Nematoda</taxon>
        <taxon>Chromadorea</taxon>
        <taxon>Rhabditida</taxon>
        <taxon>Tylenchina</taxon>
        <taxon>Tylenchomorpha</taxon>
        <taxon>Sphaerularioidea</taxon>
        <taxon>Anguinidae</taxon>
        <taxon>Anguininae</taxon>
        <taxon>Ditylenchus</taxon>
    </lineage>
</organism>
<dbReference type="Pfam" id="PF14808">
    <property type="entry name" value="TMEM164"/>
    <property type="match status" value="1"/>
</dbReference>
<evidence type="ECO:0000256" key="1">
    <source>
        <dbReference type="SAM" id="Phobius"/>
    </source>
</evidence>
<dbReference type="AlphaFoldDB" id="A0A915E5Q7"/>
<keyword evidence="1" id="KW-0472">Membrane</keyword>
<feature type="transmembrane region" description="Helical" evidence="1">
    <location>
        <begin position="48"/>
        <end position="67"/>
    </location>
</feature>
<keyword evidence="1" id="KW-0812">Transmembrane</keyword>
<dbReference type="WBParaSite" id="jg26768">
    <property type="protein sequence ID" value="jg26768"/>
    <property type="gene ID" value="jg26768"/>
</dbReference>
<keyword evidence="2" id="KW-1185">Reference proteome</keyword>
<name>A0A915E5Q7_9BILA</name>
<dbReference type="InterPro" id="IPR026508">
    <property type="entry name" value="TMEM164"/>
</dbReference>
<sequence>MALAFPILNTGLMIGEMFIYFVQHILIVSVPFYLMSIKDTYSPESRPAIHGLCFSASLLVLYHFLFLQTTSMTSLSLDEIDILRMKVMLWTPSQNDVLLADRKCQSVGFRLYGSTVTKQVESHYRQFGNRSYRTPKGEALVAKAPFSAGSLPLKIGTKEMKRPGLVVNRIVPPDVDCSLLGHLRTTGLPSGLVLIDLLKRTIRFDQDVVIPLIASLSVVMPDKFLDVGGAEQELNALSAETAAVGSPVLTLVVNDLDNEAVDNVFTYTFGDGLHEYFTSPAIHPTMMAIQKASGCDSSK</sequence>
<protein>
    <submittedName>
        <fullName evidence="3">Uncharacterized protein</fullName>
    </submittedName>
</protein>
<dbReference type="PANTHER" id="PTHR20948:SF2">
    <property type="entry name" value="TRANSMEMBRANE PROTEIN 164"/>
    <property type="match status" value="1"/>
</dbReference>
<keyword evidence="1" id="KW-1133">Transmembrane helix</keyword>
<dbReference type="Proteomes" id="UP000887574">
    <property type="component" value="Unplaced"/>
</dbReference>